<dbReference type="EMBL" id="FJOG01000001">
    <property type="protein sequence ID" value="CZR51168.1"/>
    <property type="molecule type" value="Genomic_DNA"/>
</dbReference>
<sequence>MAKVHGAGGTPRHLRIRIVEHVNPEPGVCDRTLNGICYNGRDVYAIRHKKETIFPWLGDWPKPGEGNEFIDTR</sequence>
<name>A0A1L7WEM0_9HELO</name>
<evidence type="ECO:0000313" key="1">
    <source>
        <dbReference type="EMBL" id="CZR51168.1"/>
    </source>
</evidence>
<dbReference type="Proteomes" id="UP000184330">
    <property type="component" value="Unassembled WGS sequence"/>
</dbReference>
<accession>A0A1L7WEM0</accession>
<dbReference type="AlphaFoldDB" id="A0A1L7WEM0"/>
<organism evidence="1 2">
    <name type="scientific">Phialocephala subalpina</name>
    <dbReference type="NCBI Taxonomy" id="576137"/>
    <lineage>
        <taxon>Eukaryota</taxon>
        <taxon>Fungi</taxon>
        <taxon>Dikarya</taxon>
        <taxon>Ascomycota</taxon>
        <taxon>Pezizomycotina</taxon>
        <taxon>Leotiomycetes</taxon>
        <taxon>Helotiales</taxon>
        <taxon>Mollisiaceae</taxon>
        <taxon>Phialocephala</taxon>
        <taxon>Phialocephala fortinii species complex</taxon>
    </lineage>
</organism>
<keyword evidence="2" id="KW-1185">Reference proteome</keyword>
<proteinExistence type="predicted"/>
<protein>
    <submittedName>
        <fullName evidence="1">Uncharacterized protein</fullName>
    </submittedName>
</protein>
<reference evidence="1 2" key="1">
    <citation type="submission" date="2016-03" db="EMBL/GenBank/DDBJ databases">
        <authorList>
            <person name="Ploux O."/>
        </authorList>
    </citation>
    <scope>NUCLEOTIDE SEQUENCE [LARGE SCALE GENOMIC DNA]</scope>
    <source>
        <strain evidence="1 2">UAMH 11012</strain>
    </source>
</reference>
<evidence type="ECO:0000313" key="2">
    <source>
        <dbReference type="Proteomes" id="UP000184330"/>
    </source>
</evidence>
<gene>
    <name evidence="1" type="ORF">PAC_01043</name>
</gene>